<organism evidence="2 3">
    <name type="scientific">Parasphingorhabdus cellanae</name>
    <dbReference type="NCBI Taxonomy" id="2806553"/>
    <lineage>
        <taxon>Bacteria</taxon>
        <taxon>Pseudomonadati</taxon>
        <taxon>Pseudomonadota</taxon>
        <taxon>Alphaproteobacteria</taxon>
        <taxon>Sphingomonadales</taxon>
        <taxon>Sphingomonadaceae</taxon>
        <taxon>Parasphingorhabdus</taxon>
    </lineage>
</organism>
<reference evidence="2 3" key="1">
    <citation type="submission" date="2021-03" db="EMBL/GenBank/DDBJ databases">
        <title>Complete genome of Parasphingorhabdus_sp.JHSY0214.</title>
        <authorList>
            <person name="Yoo J.H."/>
            <person name="Bae J.W."/>
        </authorList>
    </citation>
    <scope>NUCLEOTIDE SEQUENCE [LARGE SCALE GENOMIC DNA]</scope>
    <source>
        <strain evidence="2 3">JHSY0214</strain>
    </source>
</reference>
<dbReference type="InterPro" id="IPR016181">
    <property type="entry name" value="Acyl_CoA_acyltransferase"/>
</dbReference>
<dbReference type="InterPro" id="IPR050276">
    <property type="entry name" value="MshD_Acetyltransferase"/>
</dbReference>
<proteinExistence type="predicted"/>
<dbReference type="CDD" id="cd04301">
    <property type="entry name" value="NAT_SF"/>
    <property type="match status" value="1"/>
</dbReference>
<dbReference type="EMBL" id="CP071794">
    <property type="protein sequence ID" value="QTD54582.1"/>
    <property type="molecule type" value="Genomic_DNA"/>
</dbReference>
<evidence type="ECO:0000313" key="2">
    <source>
        <dbReference type="EMBL" id="QTD54582.1"/>
    </source>
</evidence>
<protein>
    <submittedName>
        <fullName evidence="2">N-acetyltransferase</fullName>
    </submittedName>
</protein>
<dbReference type="InterPro" id="IPR000182">
    <property type="entry name" value="GNAT_dom"/>
</dbReference>
<feature type="domain" description="N-acetyltransferase" evidence="1">
    <location>
        <begin position="9"/>
        <end position="156"/>
    </location>
</feature>
<dbReference type="PROSITE" id="PS51186">
    <property type="entry name" value="GNAT"/>
    <property type="match status" value="1"/>
</dbReference>
<dbReference type="Gene3D" id="3.40.630.30">
    <property type="match status" value="1"/>
</dbReference>
<keyword evidence="3" id="KW-1185">Reference proteome</keyword>
<dbReference type="SUPFAM" id="SSF55729">
    <property type="entry name" value="Acyl-CoA N-acyltransferases (Nat)"/>
    <property type="match status" value="1"/>
</dbReference>
<dbReference type="Pfam" id="PF00583">
    <property type="entry name" value="Acetyltransf_1"/>
    <property type="match status" value="1"/>
</dbReference>
<dbReference type="RefSeq" id="WP_207986416.1">
    <property type="nucleotide sequence ID" value="NZ_CP071794.1"/>
</dbReference>
<evidence type="ECO:0000259" key="1">
    <source>
        <dbReference type="PROSITE" id="PS51186"/>
    </source>
</evidence>
<evidence type="ECO:0000313" key="3">
    <source>
        <dbReference type="Proteomes" id="UP000663923"/>
    </source>
</evidence>
<dbReference type="Proteomes" id="UP000663923">
    <property type="component" value="Chromosome"/>
</dbReference>
<dbReference type="PANTHER" id="PTHR43617">
    <property type="entry name" value="L-AMINO ACID N-ACETYLTRANSFERASE"/>
    <property type="match status" value="1"/>
</dbReference>
<sequence>MSHEAIVNATIRPEQPVDQKAIYDLTRRAFEPMPFAGGNEQDLINALREAGALVISLVAEQQGQVVGHIAFSPAFPSDRKAGWYALGPVAVEPSLQKQGIGRQLIAEGITLLEARQAQGCVLVGNIDYYKKFGFKPFPHLAPQGEPADNYMILPLHIRAPDVVVGFHPLFHDI</sequence>
<dbReference type="PANTHER" id="PTHR43617:SF2">
    <property type="entry name" value="UPF0039 PROTEIN SLL0451"/>
    <property type="match status" value="1"/>
</dbReference>
<accession>A0ABX7T3C8</accession>
<gene>
    <name evidence="2" type="ORF">J4G78_09810</name>
</gene>
<name>A0ABX7T3C8_9SPHN</name>